<dbReference type="PRINTS" id="PR00502">
    <property type="entry name" value="NUDIXFAMILY"/>
</dbReference>
<dbReference type="Pfam" id="PF00293">
    <property type="entry name" value="NUDIX"/>
    <property type="match status" value="1"/>
</dbReference>
<dbReference type="PANTHER" id="PTHR13994:SF13">
    <property type="entry name" value="FI03680P"/>
    <property type="match status" value="1"/>
</dbReference>
<evidence type="ECO:0000313" key="8">
    <source>
        <dbReference type="RefSeq" id="XP_011310646.1"/>
    </source>
</evidence>
<dbReference type="AlphaFoldDB" id="A0A9R1U7X3"/>
<dbReference type="InterPro" id="IPR000086">
    <property type="entry name" value="NUDIX_hydrolase_dom"/>
</dbReference>
<dbReference type="Gene3D" id="3.40.630.30">
    <property type="match status" value="1"/>
</dbReference>
<evidence type="ECO:0000256" key="2">
    <source>
        <dbReference type="ARBA" id="ARBA00022801"/>
    </source>
</evidence>
<accession>A0A9R1TKQ7</accession>
<evidence type="ECO:0000313" key="7">
    <source>
        <dbReference type="RefSeq" id="XP_011310638.1"/>
    </source>
</evidence>
<keyword evidence="2 3" id="KW-0378">Hydrolase</keyword>
<dbReference type="Proteomes" id="UP000694866">
    <property type="component" value="Unplaced"/>
</dbReference>
<evidence type="ECO:0000313" key="5">
    <source>
        <dbReference type="Proteomes" id="UP000694866"/>
    </source>
</evidence>
<dbReference type="SUPFAM" id="SSF55811">
    <property type="entry name" value="Nudix"/>
    <property type="match status" value="1"/>
</dbReference>
<dbReference type="Gene3D" id="3.90.79.10">
    <property type="entry name" value="Nucleoside Triphosphate Pyrophosphohydrolase"/>
    <property type="match status" value="1"/>
</dbReference>
<dbReference type="GO" id="GO:0047631">
    <property type="term" value="F:ADP-ribose diphosphatase activity"/>
    <property type="evidence" value="ECO:0007669"/>
    <property type="project" value="TreeGrafter"/>
</dbReference>
<dbReference type="PANTHER" id="PTHR13994">
    <property type="entry name" value="NUDIX HYDROLASE RELATED"/>
    <property type="match status" value="1"/>
</dbReference>
<dbReference type="CDD" id="cd04670">
    <property type="entry name" value="NUDIX_ASFGF2_Nudt6"/>
    <property type="match status" value="1"/>
</dbReference>
<evidence type="ECO:0000313" key="9">
    <source>
        <dbReference type="RefSeq" id="XP_011310654.1"/>
    </source>
</evidence>
<reference evidence="6 7" key="1">
    <citation type="submission" date="2025-04" db="UniProtKB">
        <authorList>
            <consortium name="RefSeq"/>
        </authorList>
    </citation>
    <scope>IDENTIFICATION</scope>
    <source>
        <strain evidence="6 7">USDA-PBARC FA_bdor</strain>
        <tissue evidence="6 7">Whole organism</tissue>
    </source>
</reference>
<gene>
    <name evidence="6 7 8 9" type="primary">LOC105271024</name>
</gene>
<dbReference type="FunFam" id="3.90.79.10:FF:000015">
    <property type="entry name" value="Nudix hydrolase 8"/>
    <property type="match status" value="1"/>
</dbReference>
<dbReference type="InterPro" id="IPR040618">
    <property type="entry name" value="Pre-Nudix"/>
</dbReference>
<dbReference type="PROSITE" id="PS51462">
    <property type="entry name" value="NUDIX"/>
    <property type="match status" value="1"/>
</dbReference>
<name>A0A9R1U7X3_9HYME</name>
<dbReference type="KEGG" id="fas:105271024"/>
<keyword evidence="5" id="KW-1185">Reference proteome</keyword>
<dbReference type="PRINTS" id="PR01356">
    <property type="entry name" value="GFGPROTEIN"/>
</dbReference>
<dbReference type="InterPro" id="IPR003293">
    <property type="entry name" value="Nudix_hydrolase6-like"/>
</dbReference>
<accession>A0A9R1THJ5</accession>
<evidence type="ECO:0000313" key="6">
    <source>
        <dbReference type="RefSeq" id="XP_011310628.1"/>
    </source>
</evidence>
<dbReference type="InterPro" id="IPR020084">
    <property type="entry name" value="NUDIX_hydrolase_CS"/>
</dbReference>
<dbReference type="GeneID" id="105271024"/>
<dbReference type="PROSITE" id="PS00893">
    <property type="entry name" value="NUDIX_BOX"/>
    <property type="match status" value="1"/>
</dbReference>
<dbReference type="InterPro" id="IPR020476">
    <property type="entry name" value="Nudix_hydrolase"/>
</dbReference>
<evidence type="ECO:0000256" key="3">
    <source>
        <dbReference type="RuleBase" id="RU003476"/>
    </source>
</evidence>
<dbReference type="GO" id="GO:0035529">
    <property type="term" value="F:NADH pyrophosphatase activity"/>
    <property type="evidence" value="ECO:0007669"/>
    <property type="project" value="TreeGrafter"/>
</dbReference>
<dbReference type="GO" id="GO:0051287">
    <property type="term" value="F:NAD binding"/>
    <property type="evidence" value="ECO:0007669"/>
    <property type="project" value="TreeGrafter"/>
</dbReference>
<accession>A0A9R1U7X3</accession>
<feature type="domain" description="Nudix hydrolase" evidence="4">
    <location>
        <begin position="130"/>
        <end position="262"/>
    </location>
</feature>
<dbReference type="OrthoDB" id="447842at2759"/>
<dbReference type="Pfam" id="PF18290">
    <property type="entry name" value="Nudix_hydro"/>
    <property type="match status" value="1"/>
</dbReference>
<dbReference type="InterPro" id="IPR015797">
    <property type="entry name" value="NUDIX_hydrolase-like_dom_sf"/>
</dbReference>
<dbReference type="RefSeq" id="XP_011310654.1">
    <property type="nucleotide sequence ID" value="XM_011312352.1"/>
</dbReference>
<dbReference type="RefSeq" id="XP_011310638.1">
    <property type="nucleotide sequence ID" value="XM_011312336.1"/>
</dbReference>
<proteinExistence type="inferred from homology"/>
<protein>
    <submittedName>
        <fullName evidence="6 7">Nucleoside diphosphate-linked moiety X motif 6</fullName>
    </submittedName>
</protein>
<comment type="similarity">
    <text evidence="1 3">Belongs to the Nudix hydrolase family.</text>
</comment>
<evidence type="ECO:0000256" key="1">
    <source>
        <dbReference type="ARBA" id="ARBA00005582"/>
    </source>
</evidence>
<organism evidence="5 6">
    <name type="scientific">Fopius arisanus</name>
    <dbReference type="NCBI Taxonomy" id="64838"/>
    <lineage>
        <taxon>Eukaryota</taxon>
        <taxon>Metazoa</taxon>
        <taxon>Ecdysozoa</taxon>
        <taxon>Arthropoda</taxon>
        <taxon>Hexapoda</taxon>
        <taxon>Insecta</taxon>
        <taxon>Pterygota</taxon>
        <taxon>Neoptera</taxon>
        <taxon>Endopterygota</taxon>
        <taxon>Hymenoptera</taxon>
        <taxon>Apocrita</taxon>
        <taxon>Ichneumonoidea</taxon>
        <taxon>Braconidae</taxon>
        <taxon>Opiinae</taxon>
        <taxon>Fopius</taxon>
    </lineage>
</organism>
<sequence length="301" mass="34300">MGQSMAAIFRRVIARELFSVTKTFGSRPEVTKMDEPGDCFVGKMDHHAGVHVDSRKEPCRAEKFGSKLRASLPKWTTENKRTVWFKVDRSDSSWIPHLVNEGFYFHHARENYVTLYRCLSPDVSVPPYAHTNIGVGAFVVNEETNEVLVIKEKHTSLPVNRWKLPGGYVEPGENIPEAAQRELLEETGIKAQFKSLVAFRHAHNYAFGCSDIYMVARMVPETLEIKKCEREISDCTWMKLDEYSNSPDVHGLNRFIAKKMIEYLEKHIGIGLVHGQRPNSTEPIWIYVITDSDNADSSIAN</sequence>
<accession>A0A9R1U6C7</accession>
<evidence type="ECO:0000259" key="4">
    <source>
        <dbReference type="PROSITE" id="PS51462"/>
    </source>
</evidence>
<dbReference type="RefSeq" id="XP_011310646.1">
    <property type="nucleotide sequence ID" value="XM_011312344.1"/>
</dbReference>
<dbReference type="RefSeq" id="XP_011310628.1">
    <property type="nucleotide sequence ID" value="XM_011312326.1"/>
</dbReference>